<dbReference type="Gene3D" id="1.10.287.1890">
    <property type="match status" value="1"/>
</dbReference>
<organism evidence="1 2">
    <name type="scientific">Aureibacillus halotolerans</name>
    <dbReference type="NCBI Taxonomy" id="1508390"/>
    <lineage>
        <taxon>Bacteria</taxon>
        <taxon>Bacillati</taxon>
        <taxon>Bacillota</taxon>
        <taxon>Bacilli</taxon>
        <taxon>Bacillales</taxon>
        <taxon>Bacillaceae</taxon>
        <taxon>Aureibacillus</taxon>
    </lineage>
</organism>
<protein>
    <submittedName>
        <fullName evidence="1">tRNA (Adenine22-N1)-methyltransferase</fullName>
    </submittedName>
</protein>
<dbReference type="RefSeq" id="WP_133579572.1">
    <property type="nucleotide sequence ID" value="NZ_SNYJ01000003.1"/>
</dbReference>
<evidence type="ECO:0000313" key="1">
    <source>
        <dbReference type="EMBL" id="TDQ41721.1"/>
    </source>
</evidence>
<accession>A0A4R6U653</accession>
<dbReference type="Gene3D" id="3.40.50.150">
    <property type="entry name" value="Vaccinia Virus protein VP39"/>
    <property type="match status" value="1"/>
</dbReference>
<dbReference type="GO" id="GO:0160105">
    <property type="term" value="F:tRNA (adenine(22)-N1)-methyltransferase activity"/>
    <property type="evidence" value="ECO:0007669"/>
    <property type="project" value="InterPro"/>
</dbReference>
<keyword evidence="2" id="KW-1185">Reference proteome</keyword>
<dbReference type="Proteomes" id="UP000295632">
    <property type="component" value="Unassembled WGS sequence"/>
</dbReference>
<dbReference type="OrthoDB" id="5881184at2"/>
<reference evidence="1 2" key="1">
    <citation type="submission" date="2019-03" db="EMBL/GenBank/DDBJ databases">
        <title>Genomic Encyclopedia of Type Strains, Phase IV (KMG-IV): sequencing the most valuable type-strain genomes for metagenomic binning, comparative biology and taxonomic classification.</title>
        <authorList>
            <person name="Goeker M."/>
        </authorList>
    </citation>
    <scope>NUCLEOTIDE SEQUENCE [LARGE SCALE GENOMIC DNA]</scope>
    <source>
        <strain evidence="1 2">DSM 28697</strain>
    </source>
</reference>
<dbReference type="InterPro" id="IPR029063">
    <property type="entry name" value="SAM-dependent_MTases_sf"/>
</dbReference>
<dbReference type="PANTHER" id="PTHR38451:SF1">
    <property type="entry name" value="TRNA (ADENINE(22)-N(1))-METHYLTRANSFERASE"/>
    <property type="match status" value="1"/>
</dbReference>
<keyword evidence="1" id="KW-0489">Methyltransferase</keyword>
<dbReference type="GO" id="GO:0032259">
    <property type="term" value="P:methylation"/>
    <property type="evidence" value="ECO:0007669"/>
    <property type="project" value="UniProtKB-KW"/>
</dbReference>
<dbReference type="Pfam" id="PF04816">
    <property type="entry name" value="TrmK"/>
    <property type="match status" value="1"/>
</dbReference>
<dbReference type="InterPro" id="IPR006901">
    <property type="entry name" value="TrmK"/>
</dbReference>
<name>A0A4R6U653_9BACI</name>
<gene>
    <name evidence="1" type="ORF">EV213_103307</name>
</gene>
<dbReference type="PIRSF" id="PIRSF018637">
    <property type="entry name" value="TrmK"/>
    <property type="match status" value="1"/>
</dbReference>
<evidence type="ECO:0000313" key="2">
    <source>
        <dbReference type="Proteomes" id="UP000295632"/>
    </source>
</evidence>
<dbReference type="AlphaFoldDB" id="A0A4R6U653"/>
<dbReference type="EMBL" id="SNYJ01000003">
    <property type="protein sequence ID" value="TDQ41721.1"/>
    <property type="molecule type" value="Genomic_DNA"/>
</dbReference>
<dbReference type="SUPFAM" id="SSF53335">
    <property type="entry name" value="S-adenosyl-L-methionine-dependent methyltransferases"/>
    <property type="match status" value="1"/>
</dbReference>
<dbReference type="PANTHER" id="PTHR38451">
    <property type="entry name" value="TRNA (ADENINE(22)-N(1))-METHYLTRANSFERASE"/>
    <property type="match status" value="1"/>
</dbReference>
<proteinExistence type="predicted"/>
<comment type="caution">
    <text evidence="1">The sequence shown here is derived from an EMBL/GenBank/DDBJ whole genome shotgun (WGS) entry which is preliminary data.</text>
</comment>
<keyword evidence="1" id="KW-0808">Transferase</keyword>
<sequence length="230" mass="25669">MNDHTLSKRLETVASYIPLGARLADIGSDHAYLPVVLVQQDKIRSAIAGELNDGPFAAAKAQVSALHLDDKIDVRQGDGLSVLKKGEVDCITICGMGGVLIKTILEGESEVLPVPKMILQPNNGEPALRFWLQHNQYRIVSEEIIEENDKLYEVLIVEPGDQELSEEEVLFGPCLIKNPTNPVFQKKWQDEEGKTKRLLLSLDQSVNDSSIQEKREQFTNKLRMIQGVIQ</sequence>